<proteinExistence type="predicted"/>
<name>F8ERX9_ZYMMT</name>
<feature type="domain" description="Helicase C-terminal" evidence="7">
    <location>
        <begin position="203"/>
        <end position="404"/>
    </location>
</feature>
<gene>
    <name evidence="8" type="ordered locus">Zymop_0652</name>
</gene>
<sequence length="833" mass="91529">MSSFPDLPVTQIIPSLLSALQKRSNAVLIAPPGAGKTTGLAPCLLQEAWCDGQIILLSPRRLAAKAAAERMAAMLGEPVGHQIGYATRMESKRSKDTRILVVTEGIFRHYIQKDPELQGISAVLFDEIHERSLDSDFSLALALDIQAALRPDLRLIAMSATMDGTRFSALMAEEDRGIAPVFESQGRCYPLHYNYVGRQAEISIEQNMAAIIRRALQENEGGLLAFLPGLGEIERTAALLKDLPSNICLYRLHGVIDPKEQRAAILPAEKGKRKLVLASAIAETSLTLDGISIVVDSGLTRRARYDRQAGLTRLVTERVSRASADQRAGRAGRQTVGYVWRLWEEAAQAGLSPYDPPEITEADLSTLTLESALWGLDDPRKLRWIDAPPSSGIEEAYTRLRNLEAINAENRPLPHGEALTRLPMSLPLGHMLLAAKERGLGKMAADMAVLLSERGLGGLDCDLESRLARFRRDRGPRAQKARDLAARWQKLAGISSSTPPTPDNENHIGICIALAFPDRVAKRRDSTGSQWLSVGGRGFQLDPASPLARHEWLAVAEAQGSAQSARIIAAAPLDKEDITALFSDKIMTEHLVQLNKENYAVEPQRRQRLGAVILSKGRDDSPDESMIAAALLEAVQQYGLNILPWPETACTLRQRWAFLAAQSDEIRDNLPDLSDNALLEKQAIWLEPILKGCRRLDQIAPTALSQALDNLLGWQGKQQLEDWAPARLITPAGSSHVIDYQAEGGPAVEVRPQALFGMKNHPMLANGRVALVFRLVSPAGRPIQTTTNLPDFWAGSWKMVAKEMRGRYPRHPWPDDPASAVPTLRTQKGRKVH</sequence>
<dbReference type="PIRSF" id="PIRSF005496">
    <property type="entry name" value="ATP_hel_hrpB"/>
    <property type="match status" value="1"/>
</dbReference>
<dbReference type="CDD" id="cd18791">
    <property type="entry name" value="SF2_C_RHA"/>
    <property type="match status" value="1"/>
</dbReference>
<evidence type="ECO:0000256" key="3">
    <source>
        <dbReference type="ARBA" id="ARBA00022806"/>
    </source>
</evidence>
<protein>
    <submittedName>
        <fullName evidence="8">ATP-dependent helicase HrpB</fullName>
    </submittedName>
</protein>
<dbReference type="Pfam" id="PF00270">
    <property type="entry name" value="DEAD"/>
    <property type="match status" value="1"/>
</dbReference>
<dbReference type="Pfam" id="PF00271">
    <property type="entry name" value="Helicase_C"/>
    <property type="match status" value="1"/>
</dbReference>
<dbReference type="HOGENOM" id="CLU_001832_5_6_5"/>
<dbReference type="CDD" id="cd17990">
    <property type="entry name" value="DEXHc_HrpB"/>
    <property type="match status" value="1"/>
</dbReference>
<dbReference type="InterPro" id="IPR002464">
    <property type="entry name" value="DNA/RNA_helicase_DEAH_CS"/>
</dbReference>
<dbReference type="PATRIC" id="fig|579138.3.peg.687"/>
<keyword evidence="1" id="KW-0547">Nucleotide-binding</keyword>
<dbReference type="InterPro" id="IPR014001">
    <property type="entry name" value="Helicase_ATP-bd"/>
</dbReference>
<evidence type="ECO:0000256" key="2">
    <source>
        <dbReference type="ARBA" id="ARBA00022801"/>
    </source>
</evidence>
<feature type="domain" description="Helicase ATP-binding" evidence="6">
    <location>
        <begin position="17"/>
        <end position="180"/>
    </location>
</feature>
<dbReference type="GO" id="GO:0003676">
    <property type="term" value="F:nucleic acid binding"/>
    <property type="evidence" value="ECO:0007669"/>
    <property type="project" value="InterPro"/>
</dbReference>
<dbReference type="SMART" id="SM00847">
    <property type="entry name" value="HA2"/>
    <property type="match status" value="1"/>
</dbReference>
<dbReference type="SUPFAM" id="SSF52540">
    <property type="entry name" value="P-loop containing nucleoside triphosphate hydrolases"/>
    <property type="match status" value="1"/>
</dbReference>
<dbReference type="Gene3D" id="1.20.120.1080">
    <property type="match status" value="1"/>
</dbReference>
<feature type="region of interest" description="Disordered" evidence="5">
    <location>
        <begin position="809"/>
        <end position="833"/>
    </location>
</feature>
<dbReference type="EMBL" id="CP002865">
    <property type="protein sequence ID" value="AEI37554.1"/>
    <property type="molecule type" value="Genomic_DNA"/>
</dbReference>
<dbReference type="PANTHER" id="PTHR43519:SF1">
    <property type="entry name" value="ATP-DEPENDENT RNA HELICASE HRPB"/>
    <property type="match status" value="1"/>
</dbReference>
<dbReference type="GO" id="GO:0004386">
    <property type="term" value="F:helicase activity"/>
    <property type="evidence" value="ECO:0007669"/>
    <property type="project" value="UniProtKB-KW"/>
</dbReference>
<dbReference type="InterPro" id="IPR011545">
    <property type="entry name" value="DEAD/DEAH_box_helicase_dom"/>
</dbReference>
<dbReference type="InterPro" id="IPR013689">
    <property type="entry name" value="RNA_helicase_ATP-dep_HrpB_C"/>
</dbReference>
<dbReference type="Proteomes" id="UP000000491">
    <property type="component" value="Chromosome"/>
</dbReference>
<dbReference type="KEGG" id="zmp:Zymop_0652"/>
<dbReference type="PANTHER" id="PTHR43519">
    <property type="entry name" value="ATP-DEPENDENT RNA HELICASE HRPB"/>
    <property type="match status" value="1"/>
</dbReference>
<dbReference type="InterPro" id="IPR007502">
    <property type="entry name" value="Helicase-assoc_dom"/>
</dbReference>
<dbReference type="InterPro" id="IPR010225">
    <property type="entry name" value="HrpB"/>
</dbReference>
<reference evidence="8 9" key="1">
    <citation type="journal article" date="2011" name="J. Bacteriol.">
        <title>Genome sequence of the ethanol-producing Zymomonas mobilis subsp. pomaceae lectotype strain ATCC 29192.</title>
        <authorList>
            <person name="Kouvelis V.N."/>
            <person name="Davenport K.W."/>
            <person name="Brettin T.S."/>
            <person name="Bruce D."/>
            <person name="Detter C."/>
            <person name="Han C.S."/>
            <person name="Nolan M."/>
            <person name="Tapia R."/>
            <person name="Damoulaki A."/>
            <person name="Kyrpides N.C."/>
            <person name="Typas M.A."/>
            <person name="Pappas K.M."/>
        </authorList>
    </citation>
    <scope>NUCLEOTIDE SEQUENCE [LARGE SCALE GENOMIC DNA]</scope>
    <source>
        <strain evidence="9">ATCC 29192 / DSM 22645 / JCM 10191 / CCUG 17912 / NBRC 13757 / NCIMB 11200 / NRRL B-4491 / Barker I</strain>
    </source>
</reference>
<evidence type="ECO:0000256" key="4">
    <source>
        <dbReference type="ARBA" id="ARBA00022840"/>
    </source>
</evidence>
<evidence type="ECO:0000313" key="8">
    <source>
        <dbReference type="EMBL" id="AEI37554.1"/>
    </source>
</evidence>
<evidence type="ECO:0000256" key="5">
    <source>
        <dbReference type="SAM" id="MobiDB-lite"/>
    </source>
</evidence>
<dbReference type="NCBIfam" id="TIGR01970">
    <property type="entry name" value="DEAH_box_HrpB"/>
    <property type="match status" value="1"/>
</dbReference>
<evidence type="ECO:0000259" key="7">
    <source>
        <dbReference type="PROSITE" id="PS51194"/>
    </source>
</evidence>
<dbReference type="InterPro" id="IPR027417">
    <property type="entry name" value="P-loop_NTPase"/>
</dbReference>
<dbReference type="GO" id="GO:0005524">
    <property type="term" value="F:ATP binding"/>
    <property type="evidence" value="ECO:0007669"/>
    <property type="project" value="UniProtKB-KW"/>
</dbReference>
<keyword evidence="2" id="KW-0378">Hydrolase</keyword>
<dbReference type="eggNOG" id="COG1643">
    <property type="taxonomic scope" value="Bacteria"/>
</dbReference>
<dbReference type="SMART" id="SM00490">
    <property type="entry name" value="HELICc"/>
    <property type="match status" value="1"/>
</dbReference>
<dbReference type="STRING" id="579138.Zymop_0652"/>
<dbReference type="Pfam" id="PF08482">
    <property type="entry name" value="HrpB_C"/>
    <property type="match status" value="1"/>
</dbReference>
<dbReference type="Gene3D" id="3.40.50.300">
    <property type="entry name" value="P-loop containing nucleotide triphosphate hydrolases"/>
    <property type="match status" value="2"/>
</dbReference>
<dbReference type="AlphaFoldDB" id="F8ERX9"/>
<evidence type="ECO:0000313" key="9">
    <source>
        <dbReference type="Proteomes" id="UP000000491"/>
    </source>
</evidence>
<evidence type="ECO:0000259" key="6">
    <source>
        <dbReference type="PROSITE" id="PS51192"/>
    </source>
</evidence>
<keyword evidence="4" id="KW-0067">ATP-binding</keyword>
<keyword evidence="3 8" id="KW-0347">Helicase</keyword>
<organism evidence="8 9">
    <name type="scientific">Zymomonas mobilis subsp. pomaceae (strain ATCC 29192 / DSM 22645 / JCM 10191 / CCUG 17912 / NBRC 13757 / NCIMB 11200 / NRRL B-4491 / Barker I)</name>
    <dbReference type="NCBI Taxonomy" id="579138"/>
    <lineage>
        <taxon>Bacteria</taxon>
        <taxon>Pseudomonadati</taxon>
        <taxon>Pseudomonadota</taxon>
        <taxon>Alphaproteobacteria</taxon>
        <taxon>Sphingomonadales</taxon>
        <taxon>Zymomonadaceae</taxon>
        <taxon>Zymomonas</taxon>
    </lineage>
</organism>
<dbReference type="PROSITE" id="PS00690">
    <property type="entry name" value="DEAH_ATP_HELICASE"/>
    <property type="match status" value="1"/>
</dbReference>
<dbReference type="RefSeq" id="WP_013933953.1">
    <property type="nucleotide sequence ID" value="NC_015709.1"/>
</dbReference>
<evidence type="ECO:0000256" key="1">
    <source>
        <dbReference type="ARBA" id="ARBA00022741"/>
    </source>
</evidence>
<accession>F8ERX9</accession>
<dbReference type="GO" id="GO:0016787">
    <property type="term" value="F:hydrolase activity"/>
    <property type="evidence" value="ECO:0007669"/>
    <property type="project" value="UniProtKB-KW"/>
</dbReference>
<dbReference type="InterPro" id="IPR049614">
    <property type="entry name" value="HrpB_DEXH"/>
</dbReference>
<dbReference type="PROSITE" id="PS51194">
    <property type="entry name" value="HELICASE_CTER"/>
    <property type="match status" value="1"/>
</dbReference>
<dbReference type="PROSITE" id="PS51192">
    <property type="entry name" value="HELICASE_ATP_BIND_1"/>
    <property type="match status" value="1"/>
</dbReference>
<dbReference type="InterPro" id="IPR001650">
    <property type="entry name" value="Helicase_C-like"/>
</dbReference>
<dbReference type="SMART" id="SM00487">
    <property type="entry name" value="DEXDc"/>
    <property type="match status" value="1"/>
</dbReference>